<gene>
    <name evidence="2" type="ordered locus">Desti_1888</name>
</gene>
<dbReference type="InterPro" id="IPR039023">
    <property type="entry name" value="SdhC_prok"/>
</dbReference>
<dbReference type="STRING" id="706587.Desti_1888"/>
<keyword evidence="2" id="KW-0560">Oxidoreductase</keyword>
<proteinExistence type="predicted"/>
<dbReference type="AlphaFoldDB" id="I4C4V5"/>
<evidence type="ECO:0000313" key="2">
    <source>
        <dbReference type="EMBL" id="AFM24596.1"/>
    </source>
</evidence>
<dbReference type="EC" id="1.3.5.1" evidence="2"/>
<keyword evidence="1" id="KW-0472">Membrane</keyword>
<organism evidence="2 3">
    <name type="scientific">Desulfomonile tiedjei (strain ATCC 49306 / DSM 6799 / DCB-1)</name>
    <dbReference type="NCBI Taxonomy" id="706587"/>
    <lineage>
        <taxon>Bacteria</taxon>
        <taxon>Pseudomonadati</taxon>
        <taxon>Thermodesulfobacteriota</taxon>
        <taxon>Desulfomonilia</taxon>
        <taxon>Desulfomonilales</taxon>
        <taxon>Desulfomonilaceae</taxon>
        <taxon>Desulfomonile</taxon>
    </lineage>
</organism>
<dbReference type="PANTHER" id="PTHR41910:SF1">
    <property type="entry name" value="SUCCINATE DEHYDROGENASE HYDROPHOBIC MEMBRANE ANCHOR SUBUNIT"/>
    <property type="match status" value="1"/>
</dbReference>
<dbReference type="Gene3D" id="1.20.1300.10">
    <property type="entry name" value="Fumarate reductase/succinate dehydrogenase, transmembrane subunit"/>
    <property type="match status" value="1"/>
</dbReference>
<dbReference type="GO" id="GO:0008177">
    <property type="term" value="F:succinate dehydrogenase (quinone) activity"/>
    <property type="evidence" value="ECO:0007669"/>
    <property type="project" value="UniProtKB-EC"/>
</dbReference>
<dbReference type="RefSeq" id="WP_014809741.1">
    <property type="nucleotide sequence ID" value="NC_018025.1"/>
</dbReference>
<keyword evidence="3" id="KW-1185">Reference proteome</keyword>
<dbReference type="EMBL" id="CP003360">
    <property type="protein sequence ID" value="AFM24596.1"/>
    <property type="molecule type" value="Genomic_DNA"/>
</dbReference>
<feature type="transmembrane region" description="Helical" evidence="1">
    <location>
        <begin position="92"/>
        <end position="111"/>
    </location>
</feature>
<evidence type="ECO:0000313" key="3">
    <source>
        <dbReference type="Proteomes" id="UP000006055"/>
    </source>
</evidence>
<keyword evidence="1" id="KW-0812">Transmembrane</keyword>
<dbReference type="OrthoDB" id="276905at2"/>
<feature type="transmembrane region" description="Helical" evidence="1">
    <location>
        <begin position="61"/>
        <end position="80"/>
    </location>
</feature>
<keyword evidence="1" id="KW-1133">Transmembrane helix</keyword>
<dbReference type="SUPFAM" id="SSF81343">
    <property type="entry name" value="Fumarate reductase respiratory complex transmembrane subunits"/>
    <property type="match status" value="1"/>
</dbReference>
<evidence type="ECO:0000256" key="1">
    <source>
        <dbReference type="SAM" id="Phobius"/>
    </source>
</evidence>
<feature type="transmembrane region" description="Helical" evidence="1">
    <location>
        <begin position="31"/>
        <end position="55"/>
    </location>
</feature>
<dbReference type="InterPro" id="IPR034804">
    <property type="entry name" value="SQR/QFR_C/D"/>
</dbReference>
<dbReference type="HOGENOM" id="CLU_2092894_0_0_7"/>
<accession>I4C4V5</accession>
<sequence length="116" mass="13142">MAQNVSIDYRKPLQWGEQDPHRRANTAVGMWAWLLQRISALAIVVFIGLHVAVTYSRLTQLLLLLAVTFHAALGIRVILLDFNIVNVKYQRALVWSLIGLGIAVMGIIWYSTYFMG</sequence>
<protein>
    <submittedName>
        <fullName evidence="2">Succinate dehydrogenase, hydrophobic anchor subunit</fullName>
        <ecNumber evidence="2">1.3.5.1</ecNumber>
    </submittedName>
</protein>
<dbReference type="PANTHER" id="PTHR41910">
    <property type="entry name" value="SUCCINATE DEHYDROGENASE 2 MEMBRANE SUBUNIT SDHC"/>
    <property type="match status" value="1"/>
</dbReference>
<name>I4C4V5_DESTA</name>
<reference evidence="3" key="1">
    <citation type="submission" date="2012-06" db="EMBL/GenBank/DDBJ databases">
        <title>Complete sequence of chromosome of Desulfomonile tiedjei DSM 6799.</title>
        <authorList>
            <person name="Lucas S."/>
            <person name="Copeland A."/>
            <person name="Lapidus A."/>
            <person name="Glavina del Rio T."/>
            <person name="Dalin E."/>
            <person name="Tice H."/>
            <person name="Bruce D."/>
            <person name="Goodwin L."/>
            <person name="Pitluck S."/>
            <person name="Peters L."/>
            <person name="Ovchinnikova G."/>
            <person name="Zeytun A."/>
            <person name="Lu M."/>
            <person name="Kyrpides N."/>
            <person name="Mavromatis K."/>
            <person name="Ivanova N."/>
            <person name="Brettin T."/>
            <person name="Detter J.C."/>
            <person name="Han C."/>
            <person name="Larimer F."/>
            <person name="Land M."/>
            <person name="Hauser L."/>
            <person name="Markowitz V."/>
            <person name="Cheng J.-F."/>
            <person name="Hugenholtz P."/>
            <person name="Woyke T."/>
            <person name="Wu D."/>
            <person name="Spring S."/>
            <person name="Schroeder M."/>
            <person name="Brambilla E."/>
            <person name="Klenk H.-P."/>
            <person name="Eisen J.A."/>
        </authorList>
    </citation>
    <scope>NUCLEOTIDE SEQUENCE [LARGE SCALE GENOMIC DNA]</scope>
    <source>
        <strain evidence="3">ATCC 49306 / DSM 6799 / DCB-1</strain>
    </source>
</reference>
<dbReference type="Proteomes" id="UP000006055">
    <property type="component" value="Chromosome"/>
</dbReference>
<dbReference type="KEGG" id="dti:Desti_1888"/>
<dbReference type="GO" id="GO:0016020">
    <property type="term" value="C:membrane"/>
    <property type="evidence" value="ECO:0007669"/>
    <property type="project" value="InterPro"/>
</dbReference>